<evidence type="ECO:0000256" key="1">
    <source>
        <dbReference type="ARBA" id="ARBA00022723"/>
    </source>
</evidence>
<dbReference type="Pfam" id="PF25403">
    <property type="entry name" value="zf-C2H2_ZFAND2"/>
    <property type="match status" value="1"/>
</dbReference>
<protein>
    <recommendedName>
        <fullName evidence="7">AN1-type domain-containing protein</fullName>
    </recommendedName>
</protein>
<feature type="compositionally biased region" description="Polar residues" evidence="6">
    <location>
        <begin position="156"/>
        <end position="171"/>
    </location>
</feature>
<evidence type="ECO:0000313" key="8">
    <source>
        <dbReference type="EMBL" id="KAK7605361.1"/>
    </source>
</evidence>
<dbReference type="GO" id="GO:0005783">
    <property type="term" value="C:endoplasmic reticulum"/>
    <property type="evidence" value="ECO:0007669"/>
    <property type="project" value="TreeGrafter"/>
</dbReference>
<evidence type="ECO:0000256" key="4">
    <source>
        <dbReference type="ARBA" id="ARBA00022833"/>
    </source>
</evidence>
<evidence type="ECO:0000256" key="3">
    <source>
        <dbReference type="ARBA" id="ARBA00022771"/>
    </source>
</evidence>
<feature type="compositionally biased region" description="Polar residues" evidence="6">
    <location>
        <begin position="115"/>
        <end position="136"/>
    </location>
</feature>
<evidence type="ECO:0000259" key="7">
    <source>
        <dbReference type="PROSITE" id="PS51039"/>
    </source>
</evidence>
<dbReference type="SUPFAM" id="SSF118310">
    <property type="entry name" value="AN1-like Zinc finger"/>
    <property type="match status" value="1"/>
</dbReference>
<keyword evidence="1" id="KW-0479">Metal-binding</keyword>
<dbReference type="InterPro" id="IPR003903">
    <property type="entry name" value="UIM_dom"/>
</dbReference>
<feature type="region of interest" description="Disordered" evidence="6">
    <location>
        <begin position="149"/>
        <end position="171"/>
    </location>
</feature>
<proteinExistence type="predicted"/>
<feature type="region of interest" description="Disordered" evidence="6">
    <location>
        <begin position="115"/>
        <end position="137"/>
    </location>
</feature>
<feature type="domain" description="AN1-type" evidence="7">
    <location>
        <begin position="59"/>
        <end position="107"/>
    </location>
</feature>
<dbReference type="InterPro" id="IPR000058">
    <property type="entry name" value="Znf_AN1"/>
</dbReference>
<reference evidence="8 9" key="1">
    <citation type="submission" date="2024-03" db="EMBL/GenBank/DDBJ databases">
        <title>Adaptation during the transition from Ophiocordyceps entomopathogen to insect associate is accompanied by gene loss and intensified selection.</title>
        <authorList>
            <person name="Ward C.M."/>
            <person name="Onetto C.A."/>
            <person name="Borneman A.R."/>
        </authorList>
    </citation>
    <scope>NUCLEOTIDE SEQUENCE [LARGE SCALE GENOMIC DNA]</scope>
    <source>
        <strain evidence="8">AWRI1</strain>
        <tissue evidence="8">Single Adult Female</tissue>
    </source>
</reference>
<organism evidence="8 9">
    <name type="scientific">Parthenolecanium corni</name>
    <dbReference type="NCBI Taxonomy" id="536013"/>
    <lineage>
        <taxon>Eukaryota</taxon>
        <taxon>Metazoa</taxon>
        <taxon>Ecdysozoa</taxon>
        <taxon>Arthropoda</taxon>
        <taxon>Hexapoda</taxon>
        <taxon>Insecta</taxon>
        <taxon>Pterygota</taxon>
        <taxon>Neoptera</taxon>
        <taxon>Paraneoptera</taxon>
        <taxon>Hemiptera</taxon>
        <taxon>Sternorrhyncha</taxon>
        <taxon>Coccoidea</taxon>
        <taxon>Coccidae</taxon>
        <taxon>Parthenolecanium</taxon>
    </lineage>
</organism>
<comment type="caution">
    <text evidence="8">The sequence shown here is derived from an EMBL/GenBank/DDBJ whole genome shotgun (WGS) entry which is preliminary data.</text>
</comment>
<accession>A0AAN9YAK2</accession>
<dbReference type="Gene3D" id="4.10.1110.10">
    <property type="entry name" value="AN1-like Zinc finger"/>
    <property type="match status" value="1"/>
</dbReference>
<evidence type="ECO:0000256" key="2">
    <source>
        <dbReference type="ARBA" id="ARBA00022737"/>
    </source>
</evidence>
<keyword evidence="3 5" id="KW-0863">Zinc-finger</keyword>
<dbReference type="InterPro" id="IPR035896">
    <property type="entry name" value="AN1-like_Znf"/>
</dbReference>
<dbReference type="PROSITE" id="PS50330">
    <property type="entry name" value="UIM"/>
    <property type="match status" value="1"/>
</dbReference>
<evidence type="ECO:0000256" key="6">
    <source>
        <dbReference type="SAM" id="MobiDB-lite"/>
    </source>
</evidence>
<dbReference type="InterPro" id="IPR057357">
    <property type="entry name" value="Znf-C2H2_ZFAND2A/B"/>
</dbReference>
<dbReference type="GO" id="GO:0045047">
    <property type="term" value="P:protein targeting to ER"/>
    <property type="evidence" value="ECO:0007669"/>
    <property type="project" value="TreeGrafter"/>
</dbReference>
<evidence type="ECO:0000256" key="5">
    <source>
        <dbReference type="PROSITE-ProRule" id="PRU00449"/>
    </source>
</evidence>
<gene>
    <name evidence="8" type="ORF">V9T40_007219</name>
</gene>
<dbReference type="PROSITE" id="PS51039">
    <property type="entry name" value="ZF_AN1"/>
    <property type="match status" value="1"/>
</dbReference>
<dbReference type="EMBL" id="JBBCAQ010000002">
    <property type="protein sequence ID" value="KAK7605361.1"/>
    <property type="molecule type" value="Genomic_DNA"/>
</dbReference>
<dbReference type="GO" id="GO:0043161">
    <property type="term" value="P:proteasome-mediated ubiquitin-dependent protein catabolic process"/>
    <property type="evidence" value="ECO:0007669"/>
    <property type="project" value="TreeGrafter"/>
</dbReference>
<evidence type="ECO:0000313" key="9">
    <source>
        <dbReference type="Proteomes" id="UP001367676"/>
    </source>
</evidence>
<keyword evidence="4" id="KW-0862">Zinc</keyword>
<dbReference type="Proteomes" id="UP001367676">
    <property type="component" value="Unassembled WGS sequence"/>
</dbReference>
<dbReference type="AlphaFoldDB" id="A0AAN9YAK2"/>
<keyword evidence="9" id="KW-1185">Reference proteome</keyword>
<dbReference type="PANTHER" id="PTHR14677:SF20">
    <property type="entry name" value="ZINC FINGER AN1-TYPE CONTAINING 2A-RELATED"/>
    <property type="match status" value="1"/>
</dbReference>
<dbReference type="PANTHER" id="PTHR14677">
    <property type="entry name" value="ARSENITE INDUCUBLE RNA ASSOCIATED PROTEIN AIP-1-RELATED"/>
    <property type="match status" value="1"/>
</dbReference>
<keyword evidence="2" id="KW-0677">Repeat</keyword>
<sequence length="171" mass="18831">MTYSKHNCSSAYKKNVQVPVCPLCNKPVPVTRGVSPDVVVGSHIDNDCKSDRATQDRNKVFNNKCSLKGCKVKEIVPVICADCRMNFCFKHRHVADHHCGGLRKQAATAALARQKQNQVSRNQNSRSFTSAIQGSMSEDEALARAVQLSMEDAASSRPNPARNQQQSCRVS</sequence>
<dbReference type="GO" id="GO:0008270">
    <property type="term" value="F:zinc ion binding"/>
    <property type="evidence" value="ECO:0007669"/>
    <property type="project" value="UniProtKB-KW"/>
</dbReference>
<dbReference type="Pfam" id="PF01428">
    <property type="entry name" value="zf-AN1"/>
    <property type="match status" value="1"/>
</dbReference>
<dbReference type="SMART" id="SM00154">
    <property type="entry name" value="ZnF_AN1"/>
    <property type="match status" value="1"/>
</dbReference>
<name>A0AAN9YAK2_9HEMI</name>